<keyword evidence="1" id="KW-0175">Coiled coil</keyword>
<sequence>MTTRPKPLFYETAKCVALFLNPNVRLQLYFRCPMFQTVHRNQTLRIGNLKVRPDNFEIDGTIYRLGVITQYTDMPNPRWVTLRNSNGGLQADVDVYGLPMYTTGNMSDDNAEVAILQLEIKRLRKDLQNKKRGSYDTFKQILSEIEEAQSKLEVLQNRINKSQPSSCNYLQLTVTTGEHLETERVTHEKPLKLTREYIEKRIFSNMNIQVGNVEIGGGCKENDVVQTPLDPLFRKVPQGDLVKPLLSIREGCLEVGVLNVTENLTNALASLRKVLSATVPLKRLKTANPSFPDDPIIKTSQLVSIVGYVPFTALSSSPNNRTHLDSYADVPNFRFTYVVNKWMESDMSVGTHYSMGIHEAHFLEVLFNLFRKLPGAETAENKETR</sequence>
<dbReference type="HOGENOM" id="CLU_042576_0_1_1"/>
<evidence type="ECO:0000313" key="2">
    <source>
        <dbReference type="EMBL" id="EFO94312.1"/>
    </source>
</evidence>
<protein>
    <submittedName>
        <fullName evidence="2">Uncharacterized protein</fullName>
    </submittedName>
</protein>
<dbReference type="Pfam" id="PF12078">
    <property type="entry name" value="DUF3557"/>
    <property type="match status" value="1"/>
</dbReference>
<dbReference type="InParanoid" id="E3NE68"/>
<dbReference type="KEGG" id="crq:GCK72_004305"/>
<name>E3NE68_CAERE</name>
<reference evidence="2" key="1">
    <citation type="submission" date="2007-07" db="EMBL/GenBank/DDBJ databases">
        <title>PCAP assembly of the Caenorhabditis remanei genome.</title>
        <authorList>
            <consortium name="The Caenorhabditis remanei Sequencing Consortium"/>
            <person name="Wilson R.K."/>
        </authorList>
    </citation>
    <scope>NUCLEOTIDE SEQUENCE [LARGE SCALE GENOMIC DNA]</scope>
    <source>
        <strain evidence="2">PB4641</strain>
    </source>
</reference>
<dbReference type="PANTHER" id="PTHR31379">
    <property type="entry name" value="F-BOX C PROTEIN-RELATED-RELATED"/>
    <property type="match status" value="1"/>
</dbReference>
<dbReference type="InterPro" id="IPR021942">
    <property type="entry name" value="DUF3557"/>
</dbReference>
<dbReference type="eggNOG" id="ENOG502R8R9">
    <property type="taxonomic scope" value="Eukaryota"/>
</dbReference>
<proteinExistence type="predicted"/>
<dbReference type="CTD" id="9822628"/>
<gene>
    <name evidence="2" type="ORF">CRE_04317</name>
</gene>
<accession>E3NE68</accession>
<evidence type="ECO:0000256" key="1">
    <source>
        <dbReference type="SAM" id="Coils"/>
    </source>
</evidence>
<dbReference type="EMBL" id="DS268618">
    <property type="protein sequence ID" value="EFO94312.1"/>
    <property type="molecule type" value="Genomic_DNA"/>
</dbReference>
<keyword evidence="3" id="KW-1185">Reference proteome</keyword>
<dbReference type="Proteomes" id="UP000008281">
    <property type="component" value="Unassembled WGS sequence"/>
</dbReference>
<evidence type="ECO:0000313" key="3">
    <source>
        <dbReference type="Proteomes" id="UP000008281"/>
    </source>
</evidence>
<dbReference type="PANTHER" id="PTHR31379:SF1">
    <property type="entry name" value="F-BOX C PROTEIN-RELATED"/>
    <property type="match status" value="1"/>
</dbReference>
<dbReference type="GeneID" id="9822628"/>
<dbReference type="AlphaFoldDB" id="E3NE68"/>
<dbReference type="RefSeq" id="XP_003093293.2">
    <property type="nucleotide sequence ID" value="XM_003093245.2"/>
</dbReference>
<feature type="coiled-coil region" evidence="1">
    <location>
        <begin position="106"/>
        <end position="158"/>
    </location>
</feature>
<organism evidence="3">
    <name type="scientific">Caenorhabditis remanei</name>
    <name type="common">Caenorhabditis vulgaris</name>
    <dbReference type="NCBI Taxonomy" id="31234"/>
    <lineage>
        <taxon>Eukaryota</taxon>
        <taxon>Metazoa</taxon>
        <taxon>Ecdysozoa</taxon>
        <taxon>Nematoda</taxon>
        <taxon>Chromadorea</taxon>
        <taxon>Rhabditida</taxon>
        <taxon>Rhabditina</taxon>
        <taxon>Rhabditomorpha</taxon>
        <taxon>Rhabditoidea</taxon>
        <taxon>Rhabditidae</taxon>
        <taxon>Peloderinae</taxon>
        <taxon>Caenorhabditis</taxon>
    </lineage>
</organism>